<dbReference type="Gene3D" id="2.60.120.620">
    <property type="entry name" value="q2cbj1_9rhob like domain"/>
    <property type="match status" value="1"/>
</dbReference>
<dbReference type="PANTHER" id="PTHR20883:SF48">
    <property type="entry name" value="ECTOINE DIOXYGENASE"/>
    <property type="match status" value="1"/>
</dbReference>
<name>D6U2F6_KTERA</name>
<evidence type="ECO:0000313" key="1">
    <source>
        <dbReference type="EMBL" id="EFH82824.1"/>
    </source>
</evidence>
<dbReference type="GO" id="GO:0016706">
    <property type="term" value="F:2-oxoglutarate-dependent dioxygenase activity"/>
    <property type="evidence" value="ECO:0007669"/>
    <property type="project" value="UniProtKB-ARBA"/>
</dbReference>
<organism evidence="1 2">
    <name type="scientific">Ktedonobacter racemifer DSM 44963</name>
    <dbReference type="NCBI Taxonomy" id="485913"/>
    <lineage>
        <taxon>Bacteria</taxon>
        <taxon>Bacillati</taxon>
        <taxon>Chloroflexota</taxon>
        <taxon>Ktedonobacteria</taxon>
        <taxon>Ktedonobacterales</taxon>
        <taxon>Ktedonobacteraceae</taxon>
        <taxon>Ktedonobacter</taxon>
    </lineage>
</organism>
<dbReference type="eggNOG" id="COG5285">
    <property type="taxonomic scope" value="Bacteria"/>
</dbReference>
<protein>
    <submittedName>
        <fullName evidence="1">Phytanoyl-CoA dioxygenase</fullName>
    </submittedName>
</protein>
<dbReference type="PANTHER" id="PTHR20883">
    <property type="entry name" value="PHYTANOYL-COA DIOXYGENASE DOMAIN CONTAINING 1"/>
    <property type="match status" value="1"/>
</dbReference>
<dbReference type="GO" id="GO:0005506">
    <property type="term" value="F:iron ion binding"/>
    <property type="evidence" value="ECO:0007669"/>
    <property type="project" value="UniProtKB-ARBA"/>
</dbReference>
<dbReference type="STRING" id="485913.Krac_3679"/>
<dbReference type="EMBL" id="ADVG01000004">
    <property type="protein sequence ID" value="EFH82824.1"/>
    <property type="molecule type" value="Genomic_DNA"/>
</dbReference>
<evidence type="ECO:0000313" key="2">
    <source>
        <dbReference type="Proteomes" id="UP000004508"/>
    </source>
</evidence>
<keyword evidence="1" id="KW-0223">Dioxygenase</keyword>
<dbReference type="InterPro" id="IPR008775">
    <property type="entry name" value="Phytyl_CoA_dOase-like"/>
</dbReference>
<comment type="caution">
    <text evidence="1">The sequence shown here is derived from an EMBL/GenBank/DDBJ whole genome shotgun (WGS) entry which is preliminary data.</text>
</comment>
<dbReference type="InParanoid" id="D6U2F6"/>
<sequence length="294" mass="32936">MYKCSGHEDERKLISMFNESMRAFFNENGYVVARALFDPQEVDTLREHYMELRAQGAHPGDMVGVDTTSSDPLKRFPRMIHMHHWDEASLSWLLEPRLNAVLTGLLGREPYAVQTMLYFKPAGARGQALHQDQYFLRARPGTCMAAWLALDDCDETNGCMQVIPGSHTWPLLCTTQADTKNSFTDVTVLLPEGQEVQPIVMQAGDVLFFNGTLVHGSYPNTTGDRFRRSLIGHYISGEAEQASQFMKPILRMDGSEVDLETSLLGGPCGVWVEEDGKPVIELSGLETNTVFRSE</sequence>
<keyword evidence="1" id="KW-0560">Oxidoreductase</keyword>
<dbReference type="Proteomes" id="UP000004508">
    <property type="component" value="Unassembled WGS sequence"/>
</dbReference>
<proteinExistence type="predicted"/>
<dbReference type="AlphaFoldDB" id="D6U2F6"/>
<reference evidence="1 2" key="1">
    <citation type="journal article" date="2011" name="Stand. Genomic Sci.">
        <title>Non-contiguous finished genome sequence and contextual data of the filamentous soil bacterium Ktedonobacter racemifer type strain (SOSP1-21).</title>
        <authorList>
            <person name="Chang Y.J."/>
            <person name="Land M."/>
            <person name="Hauser L."/>
            <person name="Chertkov O."/>
            <person name="Del Rio T.G."/>
            <person name="Nolan M."/>
            <person name="Copeland A."/>
            <person name="Tice H."/>
            <person name="Cheng J.F."/>
            <person name="Lucas S."/>
            <person name="Han C."/>
            <person name="Goodwin L."/>
            <person name="Pitluck S."/>
            <person name="Ivanova N."/>
            <person name="Ovchinikova G."/>
            <person name="Pati A."/>
            <person name="Chen A."/>
            <person name="Palaniappan K."/>
            <person name="Mavromatis K."/>
            <person name="Liolios K."/>
            <person name="Brettin T."/>
            <person name="Fiebig A."/>
            <person name="Rohde M."/>
            <person name="Abt B."/>
            <person name="Goker M."/>
            <person name="Detter J.C."/>
            <person name="Woyke T."/>
            <person name="Bristow J."/>
            <person name="Eisen J.A."/>
            <person name="Markowitz V."/>
            <person name="Hugenholtz P."/>
            <person name="Kyrpides N.C."/>
            <person name="Klenk H.P."/>
            <person name="Lapidus A."/>
        </authorList>
    </citation>
    <scope>NUCLEOTIDE SEQUENCE [LARGE SCALE GENOMIC DNA]</scope>
    <source>
        <strain evidence="2">DSM 44963</strain>
    </source>
</reference>
<accession>D6U2F6</accession>
<dbReference type="SUPFAM" id="SSF51197">
    <property type="entry name" value="Clavaminate synthase-like"/>
    <property type="match status" value="1"/>
</dbReference>
<keyword evidence="2" id="KW-1185">Reference proteome</keyword>
<dbReference type="Pfam" id="PF05721">
    <property type="entry name" value="PhyH"/>
    <property type="match status" value="1"/>
</dbReference>
<gene>
    <name evidence="1" type="ORF">Krac_3679</name>
</gene>